<evidence type="ECO:0000313" key="6">
    <source>
        <dbReference type="Proteomes" id="UP000463883"/>
    </source>
</evidence>
<evidence type="ECO:0000256" key="3">
    <source>
        <dbReference type="SAM" id="SignalP"/>
    </source>
</evidence>
<sequence length="1548" mass="171783">MRKIKSRAIGFMVMMAMVPGLIATPAFSYAADDNGKLWDILNNCFVALEKEGSFTEADKEVSVSATLDQSIKEVYMTVFAYPGNVAFDPDSTANKRLFGGYMKNGQTVRCEFNSSLLPLKKGWKVIATLNVPVGDDNYRQVLSKSVAVVDESGESTPEYTWPDASILDKELKEGDSSAHLKLTGDERLFKNKNIEIHYCVYQYPKEDKFDFENNKMIPLYSSKADEAFDSKEIKFLQPLKPGYRVRAVAYWTQDYDSFIPKSNDYEFGQPDDSVLIQSKVAIPAVSIATSDVKVGADVIRADIGGTVPEGSILIFQSYPKNETYKFGAGGNGLFVANKSNITAGTGQVISVTNKDNLKEGRKLIAVIIKSGEVIAQSAPVDIVSSDNMKPFVLKIAGDVYEGDKEVTLKVDYDDAIADARLLIHEDKGESSSPDLDEQIANVALSKNSTGQITVLLNKPLESGKKLAASIYYCKPGTNVVYLYHTTNQIIIKQKKTEPHISIINTQFTKDDVSADIQVDGCDEFMGGQIIICQYSSSKGNFDPDSSNTKRLYQGNITTQGTFTYEFKQNLPLTSGNKIIAYLYKYDSVTDSIRVKYSEPVSVISDGGEIIPAKVQMATSNVKVGDTGIWVISNFDSKKKNGRLIIYSYKESQFVPSSANNIILYNGITEPSESSKKINFINDKLPLKEGWKLKAALILTDKESTTPSDFEYSESVQVQSPPVLVVPTVTINEKEITEGDNKMRISITYDKNIKNPVYTVYQYEGNTLDKEASSTKVLNSGTASKWSKFPVNFSTSYTPLKPGNKIIVVLTVTTDENKEMEYNSNVLTIGPRPNWATPTAAFDVNSIKVGAVSVPMTVTYDEGYYSLDEFYCNVTLYQYPAYITDFDHEEKYAEPVGAINGSTNKPVSGKNIQIPINKPLKAGYRLIAKLRLPHAEWEGEEADYLSAPVSIIDENEKQEKPLVLLYQLGEDTSRGSRIRAILKNLDIEVKNIEKTQINETIGYLAGMEGFGKSEDAYNGDDYTTEFIIMNALSESKLDAFLHAMMSQNLRIEHKAAVTDTNKNWTFRQLVGDIGEENEVFVALLELGKLAKEGEKLDIKLYDTKNAVIFREALENAHSVLRTHEPDIKDIKKAIADLKKSMLDLTGQKELTGRVVLTCTKVQEKYAVKASVVGAPKDATFAYLWSNGGTGDTLEGMDAEALAGVSVTVTGTDSYWGSLSKAQLKTAKSVKNVKVTPENNKIKVSWFDSQDEENTPDTLYVAADIYDGKSFLKTVRLEGGEKSLEIDGLKNEKQYDIKLYSVNIIGRSDMIIVKGKPGESSSQSSGPSHRSKKSNQKAKSDVSGNQGKQEQVTKEKKTRDEKQSTVKDNTFKDLDNHWAKDTITLVTEKGLFNGTSNQTFSPDTQVTRAMFVTALGRLAEADVENYQNPNFLDVERDSYYEAYVNWAKDIGIITGFAGKFNPNEKISRQDMAVILSRYMERTNKTLQYKQDSKKFTDENLIADYAQDAVIKLQEAGIINGKNEKNFAPKDTATRAEAAKIIAELIKKTEK</sequence>
<dbReference type="Proteomes" id="UP000463883">
    <property type="component" value="Chromosome"/>
</dbReference>
<dbReference type="PANTHER" id="PTHR43308:SF5">
    <property type="entry name" value="S-LAYER PROTEIN _ PEPTIDOGLYCAN ENDO-BETA-N-ACETYLGLUCOSAMINIDASE"/>
    <property type="match status" value="1"/>
</dbReference>
<proteinExistence type="predicted"/>
<dbReference type="EMBL" id="CP047591">
    <property type="protein sequence ID" value="QHI71667.1"/>
    <property type="molecule type" value="Genomic_DNA"/>
</dbReference>
<dbReference type="KEGG" id="amic:Ami3637_04075"/>
<keyword evidence="6" id="KW-1185">Reference proteome</keyword>
<dbReference type="InterPro" id="IPR013783">
    <property type="entry name" value="Ig-like_fold"/>
</dbReference>
<feature type="compositionally biased region" description="Basic and acidic residues" evidence="2">
    <location>
        <begin position="1349"/>
        <end position="1366"/>
    </location>
</feature>
<organism evidence="5 6">
    <name type="scientific">Aminipila terrae</name>
    <dbReference type="NCBI Taxonomy" id="2697030"/>
    <lineage>
        <taxon>Bacteria</taxon>
        <taxon>Bacillati</taxon>
        <taxon>Bacillota</taxon>
        <taxon>Clostridia</taxon>
        <taxon>Peptostreptococcales</taxon>
        <taxon>Anaerovoracaceae</taxon>
        <taxon>Aminipila</taxon>
    </lineage>
</organism>
<feature type="domain" description="SLH" evidence="4">
    <location>
        <begin position="1490"/>
        <end position="1548"/>
    </location>
</feature>
<keyword evidence="3" id="KW-0732">Signal</keyword>
<feature type="compositionally biased region" description="Low complexity" evidence="2">
    <location>
        <begin position="1312"/>
        <end position="1326"/>
    </location>
</feature>
<dbReference type="PROSITE" id="PS51272">
    <property type="entry name" value="SLH"/>
    <property type="match status" value="3"/>
</dbReference>
<evidence type="ECO:0000313" key="5">
    <source>
        <dbReference type="EMBL" id="QHI71667.1"/>
    </source>
</evidence>
<dbReference type="SUPFAM" id="SSF49265">
    <property type="entry name" value="Fibronectin type III"/>
    <property type="match status" value="1"/>
</dbReference>
<dbReference type="PANTHER" id="PTHR43308">
    <property type="entry name" value="OUTER MEMBRANE PROTEIN ALPHA-RELATED"/>
    <property type="match status" value="1"/>
</dbReference>
<dbReference type="Gene3D" id="2.60.40.10">
    <property type="entry name" value="Immunoglobulins"/>
    <property type="match status" value="1"/>
</dbReference>
<protein>
    <submittedName>
        <fullName evidence="5">DUF3783 domain-containing protein</fullName>
    </submittedName>
</protein>
<dbReference type="InterPro" id="IPR016621">
    <property type="entry name" value="UCP014543"/>
</dbReference>
<dbReference type="InterPro" id="IPR001119">
    <property type="entry name" value="SLH_dom"/>
</dbReference>
<evidence type="ECO:0000259" key="4">
    <source>
        <dbReference type="PROSITE" id="PS51272"/>
    </source>
</evidence>
<gene>
    <name evidence="5" type="ORF">Ami3637_04075</name>
</gene>
<dbReference type="RefSeq" id="WP_162361441.1">
    <property type="nucleotide sequence ID" value="NZ_CP047591.1"/>
</dbReference>
<dbReference type="InterPro" id="IPR051465">
    <property type="entry name" value="Cell_Envelope_Struct_Comp"/>
</dbReference>
<feature type="signal peptide" evidence="3">
    <location>
        <begin position="1"/>
        <end position="30"/>
    </location>
</feature>
<reference evidence="5 6" key="1">
    <citation type="submission" date="2020-01" db="EMBL/GenBank/DDBJ databases">
        <title>Genomic analysis of Aminipila sp. CBA3637.</title>
        <authorList>
            <person name="Kim Y.B."/>
            <person name="Roh S.W."/>
        </authorList>
    </citation>
    <scope>NUCLEOTIDE SEQUENCE [LARGE SCALE GENOMIC DNA]</scope>
    <source>
        <strain evidence="5 6">CBA3637</strain>
    </source>
</reference>
<feature type="domain" description="SLH" evidence="4">
    <location>
        <begin position="1364"/>
        <end position="1424"/>
    </location>
</feature>
<evidence type="ECO:0000256" key="2">
    <source>
        <dbReference type="SAM" id="MobiDB-lite"/>
    </source>
</evidence>
<feature type="domain" description="SLH" evidence="4">
    <location>
        <begin position="1425"/>
        <end position="1487"/>
    </location>
</feature>
<name>A0A6P1MCP0_9FIRM</name>
<dbReference type="Pfam" id="PF00395">
    <property type="entry name" value="SLH"/>
    <property type="match status" value="3"/>
</dbReference>
<keyword evidence="1" id="KW-0677">Repeat</keyword>
<accession>A0A6P1MCP0</accession>
<evidence type="ECO:0000256" key="1">
    <source>
        <dbReference type="ARBA" id="ARBA00022737"/>
    </source>
</evidence>
<feature type="region of interest" description="Disordered" evidence="2">
    <location>
        <begin position="1312"/>
        <end position="1366"/>
    </location>
</feature>
<dbReference type="Pfam" id="PF12646">
    <property type="entry name" value="DUF3783"/>
    <property type="match status" value="1"/>
</dbReference>
<feature type="chain" id="PRO_5026733089" evidence="3">
    <location>
        <begin position="31"/>
        <end position="1548"/>
    </location>
</feature>
<dbReference type="InterPro" id="IPR036116">
    <property type="entry name" value="FN3_sf"/>
</dbReference>